<reference evidence="1 2" key="1">
    <citation type="journal article" date="2018" name="Front. Microbiol.">
        <title>Conversion of Methionine to Cysteine in Lactobacillus paracasei Depends on the Highly Mobile cysK-ctl-cysE Gene Cluster.</title>
        <authorList>
            <person name="Wuthrich D."/>
            <person name="Irmler S."/>
            <person name="Berthoud H."/>
            <person name="Guggenbuhl B."/>
            <person name="Eugster E."/>
            <person name="Bruggmann R."/>
        </authorList>
    </citation>
    <scope>NUCLEOTIDE SEQUENCE [LARGE SCALE GENOMIC DNA]</scope>
    <source>
        <strain evidence="1 2">FAM18157</strain>
    </source>
</reference>
<organism evidence="1 2">
    <name type="scientific">Lacticaseibacillus paracasei</name>
    <name type="common">Lactobacillus paracasei</name>
    <dbReference type="NCBI Taxonomy" id="1597"/>
    <lineage>
        <taxon>Bacteria</taxon>
        <taxon>Bacillati</taxon>
        <taxon>Bacillota</taxon>
        <taxon>Bacilli</taxon>
        <taxon>Lactobacillales</taxon>
        <taxon>Lactobacillaceae</taxon>
        <taxon>Lacticaseibacillus</taxon>
    </lineage>
</organism>
<dbReference type="Proteomes" id="UP000284716">
    <property type="component" value="Unassembled WGS sequence"/>
</dbReference>
<protein>
    <recommendedName>
        <fullName evidence="3">Uracil DNA glycosylase superfamily protein</fullName>
    </recommendedName>
</protein>
<accession>A0A422M265</accession>
<comment type="caution">
    <text evidence="1">The sequence shown here is derived from an EMBL/GenBank/DDBJ whole genome shotgun (WGS) entry which is preliminary data.</text>
</comment>
<name>A0A422M265_LACPA</name>
<proteinExistence type="predicted"/>
<gene>
    <name evidence="1" type="ORF">FAM18157_01628</name>
</gene>
<dbReference type="EMBL" id="LKFS01000068">
    <property type="protein sequence ID" value="RND80966.1"/>
    <property type="molecule type" value="Genomic_DNA"/>
</dbReference>
<dbReference type="RefSeq" id="WP_123022597.1">
    <property type="nucleotide sequence ID" value="NZ_LKFS01000068.1"/>
</dbReference>
<sequence>MNIDSLNKNIDSFAYWNVPEIDLSNHSIKEREDYFHRAYNLGFPSKYKELLTNAYGVKYVFVGINRGSAGTTGELGNFHGAIKSRDFRLAAAAYNTAVWGAFMTDLSDEVNSHSSDVTVTKYHVKKLIEHLRELDIPNTVTLIAIGKQAYNALEANKELIHGNIEHIPHYSGCNRPNGEPGHWDTEKVHQLLQQISKNN</sequence>
<dbReference type="AlphaFoldDB" id="A0A422M265"/>
<evidence type="ECO:0008006" key="3">
    <source>
        <dbReference type="Google" id="ProtNLM"/>
    </source>
</evidence>
<evidence type="ECO:0000313" key="2">
    <source>
        <dbReference type="Proteomes" id="UP000284716"/>
    </source>
</evidence>
<evidence type="ECO:0000313" key="1">
    <source>
        <dbReference type="EMBL" id="RND80966.1"/>
    </source>
</evidence>